<reference evidence="4" key="1">
    <citation type="submission" date="2016-06" db="EMBL/GenBank/DDBJ databases">
        <title>Parallel loss of symbiosis genes in relatives of nitrogen-fixing non-legume Parasponia.</title>
        <authorList>
            <person name="Van Velzen R."/>
            <person name="Holmer R."/>
            <person name="Bu F."/>
            <person name="Rutten L."/>
            <person name="Van Zeijl A."/>
            <person name="Liu W."/>
            <person name="Santuari L."/>
            <person name="Cao Q."/>
            <person name="Sharma T."/>
            <person name="Shen D."/>
            <person name="Roswanjaya Y."/>
            <person name="Wardhani T."/>
            <person name="Kalhor M.S."/>
            <person name="Jansen J."/>
            <person name="Van den Hoogen J."/>
            <person name="Gungor B."/>
            <person name="Hartog M."/>
            <person name="Hontelez J."/>
            <person name="Verver J."/>
            <person name="Yang W.-C."/>
            <person name="Schijlen E."/>
            <person name="Repin R."/>
            <person name="Schilthuizen M."/>
            <person name="Schranz E."/>
            <person name="Heidstra R."/>
            <person name="Miyata K."/>
            <person name="Fedorova E."/>
            <person name="Kohlen W."/>
            <person name="Bisseling T."/>
            <person name="Smit S."/>
            <person name="Geurts R."/>
        </authorList>
    </citation>
    <scope>NUCLEOTIDE SEQUENCE [LARGE SCALE GENOMIC DNA]</scope>
    <source>
        <strain evidence="4">cv. RG33-2</strain>
    </source>
</reference>
<feature type="domain" description="DC1" evidence="2">
    <location>
        <begin position="64"/>
        <end position="109"/>
    </location>
</feature>
<dbReference type="InterPro" id="IPR004146">
    <property type="entry name" value="DC1"/>
</dbReference>
<comment type="caution">
    <text evidence="3">The sequence shown here is derived from an EMBL/GenBank/DDBJ whole genome shotgun (WGS) entry which is preliminary data.</text>
</comment>
<dbReference type="OrthoDB" id="1166131at2759"/>
<organism evidence="3 4">
    <name type="scientific">Trema orientale</name>
    <name type="common">Charcoal tree</name>
    <name type="synonym">Celtis orientalis</name>
    <dbReference type="NCBI Taxonomy" id="63057"/>
    <lineage>
        <taxon>Eukaryota</taxon>
        <taxon>Viridiplantae</taxon>
        <taxon>Streptophyta</taxon>
        <taxon>Embryophyta</taxon>
        <taxon>Tracheophyta</taxon>
        <taxon>Spermatophyta</taxon>
        <taxon>Magnoliopsida</taxon>
        <taxon>eudicotyledons</taxon>
        <taxon>Gunneridae</taxon>
        <taxon>Pentapetalae</taxon>
        <taxon>rosids</taxon>
        <taxon>fabids</taxon>
        <taxon>Rosales</taxon>
        <taxon>Cannabaceae</taxon>
        <taxon>Trema</taxon>
    </lineage>
</organism>
<dbReference type="PANTHER" id="PTHR46288:SF70">
    <property type="entry name" value="CYSTEINE_HISTIDINE-RICH C1 DOMAIN FAMILY PROTEIN"/>
    <property type="match status" value="1"/>
</dbReference>
<proteinExistence type="predicted"/>
<dbReference type="AlphaFoldDB" id="A0A2P5CGV8"/>
<name>A0A2P5CGV8_TREOI</name>
<keyword evidence="1" id="KW-0677">Repeat</keyword>
<keyword evidence="4" id="KW-1185">Reference proteome</keyword>
<feature type="domain" description="DC1" evidence="2">
    <location>
        <begin position="128"/>
        <end position="175"/>
    </location>
</feature>
<evidence type="ECO:0000313" key="3">
    <source>
        <dbReference type="EMBL" id="PON60282.1"/>
    </source>
</evidence>
<dbReference type="InParanoid" id="A0A2P5CGV8"/>
<evidence type="ECO:0000256" key="1">
    <source>
        <dbReference type="ARBA" id="ARBA00022737"/>
    </source>
</evidence>
<feature type="domain" description="DC1" evidence="2">
    <location>
        <begin position="7"/>
        <end position="55"/>
    </location>
</feature>
<sequence length="224" mass="25851">MEFQHSTHQEHPLLLKDEETATSQSITCGICARSITTTPLYSCDSCRYYLHKSCAELPNLLNHPFHPSHPLNLRTHIRHRCESCHRLFYNNARAFVCVQCNFTVDIECAMMPPITFTGVEQRNIIQHFSHQHKLPLVKIDSKDAINCFGCQTTICSDDRVYGCTVCKYFLHESCAEFPKEFSYPFHLEHGLLAIYKNFLIPLHRHFAVWNATSKSVHALRTIAI</sequence>
<accession>A0A2P5CGV8</accession>
<evidence type="ECO:0000259" key="2">
    <source>
        <dbReference type="Pfam" id="PF03107"/>
    </source>
</evidence>
<dbReference type="Proteomes" id="UP000237000">
    <property type="component" value="Unassembled WGS sequence"/>
</dbReference>
<gene>
    <name evidence="3" type="ORF">TorRG33x02_285040</name>
</gene>
<dbReference type="EMBL" id="JXTC01000366">
    <property type="protein sequence ID" value="PON60282.1"/>
    <property type="molecule type" value="Genomic_DNA"/>
</dbReference>
<evidence type="ECO:0000313" key="4">
    <source>
        <dbReference type="Proteomes" id="UP000237000"/>
    </source>
</evidence>
<dbReference type="Pfam" id="PF03107">
    <property type="entry name" value="C1_2"/>
    <property type="match status" value="3"/>
</dbReference>
<protein>
    <submittedName>
        <fullName evidence="3">C1-like</fullName>
    </submittedName>
</protein>
<dbReference type="InterPro" id="IPR046349">
    <property type="entry name" value="C1-like_sf"/>
</dbReference>
<dbReference type="PANTHER" id="PTHR46288">
    <property type="entry name" value="PHORBOL-ESTER/DAG-TYPE DOMAIN-CONTAINING PROTEIN"/>
    <property type="match status" value="1"/>
</dbReference>
<dbReference type="STRING" id="63057.A0A2P5CGV8"/>
<dbReference type="SUPFAM" id="SSF57889">
    <property type="entry name" value="Cysteine-rich domain"/>
    <property type="match status" value="2"/>
</dbReference>